<comment type="caution">
    <text evidence="3">The sequence shown here is derived from an EMBL/GenBank/DDBJ whole genome shotgun (WGS) entry which is preliminary data.</text>
</comment>
<reference evidence="3 4" key="1">
    <citation type="submission" date="2023-06" db="EMBL/GenBank/DDBJ databases">
        <authorList>
            <person name="Feng G."/>
            <person name="Li J."/>
            <person name="Zhu H."/>
        </authorList>
    </citation>
    <scope>NUCLEOTIDE SEQUENCE [LARGE SCALE GENOMIC DNA]</scope>
    <source>
        <strain evidence="3 4">RHCKG23</strain>
    </source>
</reference>
<dbReference type="Gene3D" id="3.10.350.10">
    <property type="entry name" value="LysM domain"/>
    <property type="match status" value="1"/>
</dbReference>
<feature type="signal peptide" evidence="1">
    <location>
        <begin position="1"/>
        <end position="23"/>
    </location>
</feature>
<protein>
    <submittedName>
        <fullName evidence="3">LysM peptidoglycan-binding domain-containing protein</fullName>
    </submittedName>
</protein>
<dbReference type="CDD" id="cd00118">
    <property type="entry name" value="LysM"/>
    <property type="match status" value="1"/>
</dbReference>
<accession>A0ABT7TB18</accession>
<dbReference type="InterPro" id="IPR018392">
    <property type="entry name" value="LysM"/>
</dbReference>
<dbReference type="SUPFAM" id="SSF54106">
    <property type="entry name" value="LysM domain"/>
    <property type="match status" value="1"/>
</dbReference>
<organism evidence="3 4">
    <name type="scientific">Curtobacterium citri</name>
    <dbReference type="NCBI Taxonomy" id="3055139"/>
    <lineage>
        <taxon>Bacteria</taxon>
        <taxon>Bacillati</taxon>
        <taxon>Actinomycetota</taxon>
        <taxon>Actinomycetes</taxon>
        <taxon>Micrococcales</taxon>
        <taxon>Microbacteriaceae</taxon>
        <taxon>Curtobacterium</taxon>
    </lineage>
</organism>
<dbReference type="EMBL" id="JAUCML010000016">
    <property type="protein sequence ID" value="MDM7886758.1"/>
    <property type="molecule type" value="Genomic_DNA"/>
</dbReference>
<name>A0ABT7TB18_9MICO</name>
<proteinExistence type="predicted"/>
<keyword evidence="1" id="KW-0732">Signal</keyword>
<dbReference type="Proteomes" id="UP001237823">
    <property type="component" value="Unassembled WGS sequence"/>
</dbReference>
<evidence type="ECO:0000313" key="3">
    <source>
        <dbReference type="EMBL" id="MDM7886758.1"/>
    </source>
</evidence>
<dbReference type="PROSITE" id="PS51257">
    <property type="entry name" value="PROKAR_LIPOPROTEIN"/>
    <property type="match status" value="1"/>
</dbReference>
<dbReference type="PROSITE" id="PS51782">
    <property type="entry name" value="LYSM"/>
    <property type="match status" value="1"/>
</dbReference>
<gene>
    <name evidence="3" type="ORF">QUG92_16735</name>
</gene>
<feature type="domain" description="LysM" evidence="2">
    <location>
        <begin position="235"/>
        <end position="282"/>
    </location>
</feature>
<keyword evidence="4" id="KW-1185">Reference proteome</keyword>
<dbReference type="Pfam" id="PF01476">
    <property type="entry name" value="LysM"/>
    <property type="match status" value="1"/>
</dbReference>
<dbReference type="RefSeq" id="WP_182047611.1">
    <property type="nucleotide sequence ID" value="NZ_JAUCML010000016.1"/>
</dbReference>
<feature type="chain" id="PRO_5046981368" evidence="1">
    <location>
        <begin position="24"/>
        <end position="287"/>
    </location>
</feature>
<evidence type="ECO:0000313" key="4">
    <source>
        <dbReference type="Proteomes" id="UP001237823"/>
    </source>
</evidence>
<sequence length="287" mass="29811">MGRTRTRGATAVALVGASTLLLAGCSLFGDDAPLPAPTGHAAPSASATPGPVDGSAAADATAQPVAAPQAVPTGTVVAETDAVSKSGDTAVHVKVVANDHGTFDAELSGYRTTQPQPMSVEFRRTAQYGDGYDGRAVSTTRWGAQAQPPAVVSLSAAGADPDWLRTVVLVPDQSDGDDSDRPWAHKVLAIGTLSWSIPDPEPDLHVTLGKARPGAYGYAFDAADETLRGTTGTPVSYRVNQGDDLITIAKRFGVTVAQLRWLNPQMETEGDDWVIKGTLLNLDPATR</sequence>
<dbReference type="InterPro" id="IPR036779">
    <property type="entry name" value="LysM_dom_sf"/>
</dbReference>
<evidence type="ECO:0000259" key="2">
    <source>
        <dbReference type="PROSITE" id="PS51782"/>
    </source>
</evidence>
<evidence type="ECO:0000256" key="1">
    <source>
        <dbReference type="SAM" id="SignalP"/>
    </source>
</evidence>